<dbReference type="SUPFAM" id="SSF48371">
    <property type="entry name" value="ARM repeat"/>
    <property type="match status" value="1"/>
</dbReference>
<proteinExistence type="predicted"/>
<feature type="repeat" description="HEAT" evidence="2">
    <location>
        <begin position="811"/>
        <end position="849"/>
    </location>
</feature>
<evidence type="ECO:0000256" key="2">
    <source>
        <dbReference type="PROSITE-ProRule" id="PRU00103"/>
    </source>
</evidence>
<dbReference type="PANTHER" id="PTHR10648:SF1">
    <property type="entry name" value="SERINE_THREONINE-PROTEIN PHOSPHATASE 4 REGULATORY SUBUNIT 1"/>
    <property type="match status" value="1"/>
</dbReference>
<dbReference type="PANTHER" id="PTHR10648">
    <property type="entry name" value="SERINE/THREONINE-PROTEIN PHOSPHATASE PP2A 65 KDA REGULATORY SUBUNIT"/>
    <property type="match status" value="1"/>
</dbReference>
<dbReference type="Proteomes" id="UP000308652">
    <property type="component" value="Unassembled WGS sequence"/>
</dbReference>
<feature type="compositionally biased region" description="Pro residues" evidence="3">
    <location>
        <begin position="21"/>
        <end position="30"/>
    </location>
</feature>
<keyword evidence="5" id="KW-1185">Reference proteome</keyword>
<evidence type="ECO:0000313" key="4">
    <source>
        <dbReference type="EMBL" id="TFK42686.1"/>
    </source>
</evidence>
<feature type="compositionally biased region" description="Polar residues" evidence="3">
    <location>
        <begin position="547"/>
        <end position="559"/>
    </location>
</feature>
<dbReference type="OrthoDB" id="340346at2759"/>
<dbReference type="InterPro" id="IPR016024">
    <property type="entry name" value="ARM-type_fold"/>
</dbReference>
<dbReference type="GO" id="GO:0005737">
    <property type="term" value="C:cytoplasm"/>
    <property type="evidence" value="ECO:0007669"/>
    <property type="project" value="TreeGrafter"/>
</dbReference>
<feature type="region of interest" description="Disordered" evidence="3">
    <location>
        <begin position="389"/>
        <end position="412"/>
    </location>
</feature>
<dbReference type="InterPro" id="IPR011989">
    <property type="entry name" value="ARM-like"/>
</dbReference>
<dbReference type="InterPro" id="IPR021133">
    <property type="entry name" value="HEAT_type_2"/>
</dbReference>
<organism evidence="4 5">
    <name type="scientific">Crucibulum laeve</name>
    <dbReference type="NCBI Taxonomy" id="68775"/>
    <lineage>
        <taxon>Eukaryota</taxon>
        <taxon>Fungi</taxon>
        <taxon>Dikarya</taxon>
        <taxon>Basidiomycota</taxon>
        <taxon>Agaricomycotina</taxon>
        <taxon>Agaricomycetes</taxon>
        <taxon>Agaricomycetidae</taxon>
        <taxon>Agaricales</taxon>
        <taxon>Agaricineae</taxon>
        <taxon>Nidulariaceae</taxon>
        <taxon>Crucibulum</taxon>
    </lineage>
</organism>
<protein>
    <submittedName>
        <fullName evidence="4">Armadillo-type protein</fullName>
    </submittedName>
</protein>
<sequence>MDRPPQPSSSTRSTQQAVPPSHIPLPPPPVFSSFALPSSGSHSTDAPLDSPYLQFHTAPSSPYIDNPPPPSPNLFFTPPTSPYAEAVPQAPASARSPPLSPPPAVPISVPHPSPTAVEQAPHEILAEDTFPTTIDLAIDLALDDEGLSTLEKTYLFSRSKASFHRVFIAHALPSYLEQVTPQEAMEYVLPLLSGLAMDDDEHVKEALAAELVPVIWWFFSHCKVIADDLRTEETVYPSMTTAVTISVQAFTPILGTLLLSSNPLVGGAARFAVVDLLSKMKKADDREAGITHHTHGSGYSIDQMHVETNLIAPTGPPSEDDEDDAEIVTGLFQREERAMFQQEILQQVVIGMGKLDVDVDMEGEEFEGAFTGEYDYHHWDEEHGGNEVEVVTPGEQGNGEEGVSSPRDFQPETTDTITTAIDKESINPYFPVISSSSSFGVSSPASSTASTPPSTTSTPSTYSSSGSSPAASLSHPSPVREYPLSAHSSSASRIPTSDNATSSSSSSTEPSSASDLTPTPPRSNTLSPSAPHPPSPNERPSDDRTSEWVSPPQSGTSFQHEVARPSSPVEISPRSNYSPHADYGYRGNTYESEEGEDEQAAVGRLSSMSLMAAVTASGSLGEETKHAFVKEVERVGRDPVYWVRREASFALGALAKVVPEEVVICSLLPLFDTLRWDSVWHVRHSVLFALPAILSRLPPSQRRTLALETIIGLSSDESTNVRSGVLEALGEVLYTFHTDPDGPPEELIHLFLGRPEDRHIRDGQQDPSAPYLAQDETPIESFYKDPERPLICAFNFPAVALTLGGSRWDELRETYLYIAGNRSPKVRRTLAASLGELAKIIGTQNSETDLVPVWWDAIRYEDEDVRLKAIESTDTFVTMLTGETRKDIIQGLLTVWDEGTFRGWRERDLIIRHLAGLARGVGQQNPTVIRTLLLRALEDSIAAVREAGISVLSDIWSAFTSQPHVLVELHADIRRLGKSAVYRRRMTFIASQQALIQSSGGQLTAEIDDELILSMAELARDSIEGVRIGVARFIGILYLTFSQHSRPVPDRLLDTIHQLSQDPSREVRSYVPDVSQASFHDPLLSPNPARSRKLATQLATFSRPPPPRLSSQGSMDEEENRPALDRSFSGTKSDYQRHEELAAFQRSDQQYLGGTASAVELGALGAMSLGEDVEMFVPDIPFHVSENGVTVPG</sequence>
<dbReference type="STRING" id="68775.A0A5C3ME51"/>
<gene>
    <name evidence="4" type="ORF">BDQ12DRAFT_623925</name>
</gene>
<evidence type="ECO:0000313" key="5">
    <source>
        <dbReference type="Proteomes" id="UP000308652"/>
    </source>
</evidence>
<evidence type="ECO:0000256" key="1">
    <source>
        <dbReference type="ARBA" id="ARBA00022737"/>
    </source>
</evidence>
<dbReference type="Gene3D" id="1.25.10.10">
    <property type="entry name" value="Leucine-rich Repeat Variant"/>
    <property type="match status" value="1"/>
</dbReference>
<evidence type="ECO:0000256" key="3">
    <source>
        <dbReference type="SAM" id="MobiDB-lite"/>
    </source>
</evidence>
<feature type="compositionally biased region" description="Low complexity" evidence="3">
    <location>
        <begin position="495"/>
        <end position="515"/>
    </location>
</feature>
<dbReference type="InterPro" id="IPR051023">
    <property type="entry name" value="PP2A_Regulatory_Subunit_A"/>
</dbReference>
<dbReference type="PROSITE" id="PS50077">
    <property type="entry name" value="HEAT_REPEAT"/>
    <property type="match status" value="1"/>
</dbReference>
<feature type="region of interest" description="Disordered" evidence="3">
    <location>
        <begin position="1"/>
        <end position="103"/>
    </location>
</feature>
<name>A0A5C3ME51_9AGAR</name>
<feature type="region of interest" description="Disordered" evidence="3">
    <location>
        <begin position="1098"/>
        <end position="1131"/>
    </location>
</feature>
<reference evidence="4 5" key="1">
    <citation type="journal article" date="2019" name="Nat. Ecol. Evol.">
        <title>Megaphylogeny resolves global patterns of mushroom evolution.</title>
        <authorList>
            <person name="Varga T."/>
            <person name="Krizsan K."/>
            <person name="Foldi C."/>
            <person name="Dima B."/>
            <person name="Sanchez-Garcia M."/>
            <person name="Sanchez-Ramirez S."/>
            <person name="Szollosi G.J."/>
            <person name="Szarkandi J.G."/>
            <person name="Papp V."/>
            <person name="Albert L."/>
            <person name="Andreopoulos W."/>
            <person name="Angelini C."/>
            <person name="Antonin V."/>
            <person name="Barry K.W."/>
            <person name="Bougher N.L."/>
            <person name="Buchanan P."/>
            <person name="Buyck B."/>
            <person name="Bense V."/>
            <person name="Catcheside P."/>
            <person name="Chovatia M."/>
            <person name="Cooper J."/>
            <person name="Damon W."/>
            <person name="Desjardin D."/>
            <person name="Finy P."/>
            <person name="Geml J."/>
            <person name="Haridas S."/>
            <person name="Hughes K."/>
            <person name="Justo A."/>
            <person name="Karasinski D."/>
            <person name="Kautmanova I."/>
            <person name="Kiss B."/>
            <person name="Kocsube S."/>
            <person name="Kotiranta H."/>
            <person name="LaButti K.M."/>
            <person name="Lechner B.E."/>
            <person name="Liimatainen K."/>
            <person name="Lipzen A."/>
            <person name="Lukacs Z."/>
            <person name="Mihaltcheva S."/>
            <person name="Morgado L.N."/>
            <person name="Niskanen T."/>
            <person name="Noordeloos M.E."/>
            <person name="Ohm R.A."/>
            <person name="Ortiz-Santana B."/>
            <person name="Ovrebo C."/>
            <person name="Racz N."/>
            <person name="Riley R."/>
            <person name="Savchenko A."/>
            <person name="Shiryaev A."/>
            <person name="Soop K."/>
            <person name="Spirin V."/>
            <person name="Szebenyi C."/>
            <person name="Tomsovsky M."/>
            <person name="Tulloss R.E."/>
            <person name="Uehling J."/>
            <person name="Grigoriev I.V."/>
            <person name="Vagvolgyi C."/>
            <person name="Papp T."/>
            <person name="Martin F.M."/>
            <person name="Miettinen O."/>
            <person name="Hibbett D.S."/>
            <person name="Nagy L.G."/>
        </authorList>
    </citation>
    <scope>NUCLEOTIDE SEQUENCE [LARGE SCALE GENOMIC DNA]</scope>
    <source>
        <strain evidence="4 5">CBS 166.37</strain>
    </source>
</reference>
<accession>A0A5C3ME51</accession>
<feature type="compositionally biased region" description="Low complexity" evidence="3">
    <location>
        <begin position="8"/>
        <end position="20"/>
    </location>
</feature>
<feature type="compositionally biased region" description="Low complexity" evidence="3">
    <location>
        <begin position="86"/>
        <end position="97"/>
    </location>
</feature>
<feature type="region of interest" description="Disordered" evidence="3">
    <location>
        <begin position="437"/>
        <end position="596"/>
    </location>
</feature>
<feature type="compositionally biased region" description="Low complexity" evidence="3">
    <location>
        <begin position="437"/>
        <end position="477"/>
    </location>
</feature>
<dbReference type="AlphaFoldDB" id="A0A5C3ME51"/>
<dbReference type="EMBL" id="ML213592">
    <property type="protein sequence ID" value="TFK42686.1"/>
    <property type="molecule type" value="Genomic_DNA"/>
</dbReference>
<keyword evidence="1" id="KW-0677">Repeat</keyword>
<dbReference type="GO" id="GO:0019888">
    <property type="term" value="F:protein phosphatase regulator activity"/>
    <property type="evidence" value="ECO:0007669"/>
    <property type="project" value="TreeGrafter"/>
</dbReference>